<dbReference type="PANTHER" id="PTHR48012:SF10">
    <property type="entry name" value="FI20177P1"/>
    <property type="match status" value="1"/>
</dbReference>
<feature type="compositionally biased region" description="Low complexity" evidence="11">
    <location>
        <begin position="947"/>
        <end position="960"/>
    </location>
</feature>
<evidence type="ECO:0000256" key="3">
    <source>
        <dbReference type="ARBA" id="ARBA00022527"/>
    </source>
</evidence>
<dbReference type="PROSITE" id="PS50011">
    <property type="entry name" value="PROTEIN_KINASE_DOM"/>
    <property type="match status" value="1"/>
</dbReference>
<comment type="similarity">
    <text evidence="1">Belongs to the protein kinase superfamily. STE Ser/Thr protein kinase family. STE20 subfamily.</text>
</comment>
<feature type="region of interest" description="Disordered" evidence="11">
    <location>
        <begin position="752"/>
        <end position="797"/>
    </location>
</feature>
<keyword evidence="5 10" id="KW-0547">Nucleotide-binding</keyword>
<keyword evidence="4" id="KW-0808">Transferase</keyword>
<evidence type="ECO:0000256" key="11">
    <source>
        <dbReference type="SAM" id="MobiDB-lite"/>
    </source>
</evidence>
<feature type="domain" description="Protein kinase" evidence="12">
    <location>
        <begin position="111"/>
        <end position="383"/>
    </location>
</feature>
<dbReference type="InterPro" id="IPR050629">
    <property type="entry name" value="STE20/SPS1-PAK"/>
</dbReference>
<dbReference type="PROSITE" id="PS00108">
    <property type="entry name" value="PROTEIN_KINASE_ST"/>
    <property type="match status" value="1"/>
</dbReference>
<dbReference type="EMBL" id="JAVRRL010000026">
    <property type="protein sequence ID" value="KAK5113108.1"/>
    <property type="molecule type" value="Genomic_DNA"/>
</dbReference>
<dbReference type="GO" id="GO:0005737">
    <property type="term" value="C:cytoplasm"/>
    <property type="evidence" value="ECO:0007669"/>
    <property type="project" value="TreeGrafter"/>
</dbReference>
<dbReference type="EC" id="2.7.11.1" evidence="2"/>
<keyword evidence="3" id="KW-0723">Serine/threonine-protein kinase</keyword>
<feature type="region of interest" description="Disordered" evidence="11">
    <location>
        <begin position="860"/>
        <end position="887"/>
    </location>
</feature>
<evidence type="ECO:0000256" key="7">
    <source>
        <dbReference type="ARBA" id="ARBA00022840"/>
    </source>
</evidence>
<name>A0AAN7TIH3_9PEZI</name>
<keyword evidence="7 10" id="KW-0067">ATP-binding</keyword>
<protein>
    <recommendedName>
        <fullName evidence="2">non-specific serine/threonine protein kinase</fullName>
        <ecNumber evidence="2">2.7.11.1</ecNumber>
    </recommendedName>
</protein>
<evidence type="ECO:0000313" key="13">
    <source>
        <dbReference type="EMBL" id="KAK5113108.1"/>
    </source>
</evidence>
<evidence type="ECO:0000259" key="12">
    <source>
        <dbReference type="PROSITE" id="PS50011"/>
    </source>
</evidence>
<proteinExistence type="inferred from homology"/>
<sequence length="976" mass="108641">MSANILEKESTRKLVKFWESVDDDTPTSPPSTVLEDISEDTTTPYPPQSALAQGLLEKHGFRLFSGKMDHSKLTPSAFGAPNRSKQIQDARDMYQMVVRNAERAGTEVPPYDFVELIGKGGYGRVYKCRKRDTGALVAVKIINIDDADFQEHVLDKDNTIMAFQKEVGILQQLKDNKAKNINMIHEAFDLHNQLWIVSDYCTGGSLRTLMRANTKQGFDEQYIIPVARELAIALKSVHDLGVVHRDIKCANVYVNEEGEIQLGDFGIVGQVEEGGASSKRRTIIGTPHYLPMEMITAKTHQTAEGYGTELDIWSFGATVFEMATGQPPYHDVPPHELREAIINAPRLKGGDYSDGLRDFVAFCLNVDPRARPTAEQVLQHPYIAGSTHKYPTRILVKLIEKYLQWEYGGGQRHSLFIAGGAAPVVVPIGESNEDEQDDALDWNFSTSDTFNEELGRRYSQLVLGQTPGSPDFEAPAGAGLPPIVTKDLSRVEQAEEYWKERSANRGERSLGRVFDAEKKEYALHTPVDDDDGLSSDLPLRNLSGTAPTRESMIDLDSAAALDLVAPTFNFDFGDVPTLKARTSHSTNRDNDDGGQPEYGVSHERRATMEWKFPAEEKKRATMDWSFSTAEATEPDEPDVTMTLPPIDSEGAPPGFRPTLQRMATEPIGKFNDFMHPAQPLVAGSSSPVRDSIHSMIDLDMGLADPAEIVRPSTANSTADSTMTDMTSGNPFDLEEDPEQNERDLNRFSFHKQWQSEGGNQRRRSHKHMQMHSRGSSLTSTDSELDRRMSHPEQPRADDVFDYDYSRSLNDVMQNGLAAGGLQIPENETSMDHWPNFGQDSGLDDVPQYSRQQYAPRLGEDTYPLQQGLRTSDFTPQPSTHAPRQRERQGLELEFPQPMAPHPDSLLENAEPGVVAAEMERLLDDFGMALRRTGEVLRTHSGVRSTDESGYGESENELGSGSERHGSTLHEGHEEGF</sequence>
<evidence type="ECO:0000256" key="1">
    <source>
        <dbReference type="ARBA" id="ARBA00008874"/>
    </source>
</evidence>
<evidence type="ECO:0000256" key="2">
    <source>
        <dbReference type="ARBA" id="ARBA00012513"/>
    </source>
</evidence>
<dbReference type="InterPro" id="IPR011009">
    <property type="entry name" value="Kinase-like_dom_sf"/>
</dbReference>
<dbReference type="Gene3D" id="1.10.510.10">
    <property type="entry name" value="Transferase(Phosphotransferase) domain 1"/>
    <property type="match status" value="1"/>
</dbReference>
<evidence type="ECO:0000256" key="6">
    <source>
        <dbReference type="ARBA" id="ARBA00022777"/>
    </source>
</evidence>
<feature type="compositionally biased region" description="Basic and acidic residues" evidence="11">
    <location>
        <begin position="961"/>
        <end position="976"/>
    </location>
</feature>
<evidence type="ECO:0000256" key="4">
    <source>
        <dbReference type="ARBA" id="ARBA00022679"/>
    </source>
</evidence>
<dbReference type="Proteomes" id="UP001310890">
    <property type="component" value="Unassembled WGS sequence"/>
</dbReference>
<dbReference type="SUPFAM" id="SSF56112">
    <property type="entry name" value="Protein kinase-like (PK-like)"/>
    <property type="match status" value="1"/>
</dbReference>
<feature type="compositionally biased region" description="Polar residues" evidence="11">
    <location>
        <begin position="863"/>
        <end position="881"/>
    </location>
</feature>
<reference evidence="13" key="1">
    <citation type="submission" date="2023-08" db="EMBL/GenBank/DDBJ databases">
        <title>Black Yeasts Isolated from many extreme environments.</title>
        <authorList>
            <person name="Coleine C."/>
            <person name="Stajich J.E."/>
            <person name="Selbmann L."/>
        </authorList>
    </citation>
    <scope>NUCLEOTIDE SEQUENCE</scope>
    <source>
        <strain evidence="13">CCFEE 5401</strain>
    </source>
</reference>
<evidence type="ECO:0000313" key="14">
    <source>
        <dbReference type="Proteomes" id="UP001310890"/>
    </source>
</evidence>
<dbReference type="Pfam" id="PF00069">
    <property type="entry name" value="Pkinase"/>
    <property type="match status" value="1"/>
</dbReference>
<feature type="compositionally biased region" description="Low complexity" evidence="11">
    <location>
        <begin position="716"/>
        <end position="727"/>
    </location>
</feature>
<dbReference type="AlphaFoldDB" id="A0AAN7TIH3"/>
<evidence type="ECO:0000256" key="8">
    <source>
        <dbReference type="ARBA" id="ARBA00047899"/>
    </source>
</evidence>
<feature type="region of interest" description="Disordered" evidence="11">
    <location>
        <begin position="938"/>
        <end position="976"/>
    </location>
</feature>
<dbReference type="GO" id="GO:0004674">
    <property type="term" value="F:protein serine/threonine kinase activity"/>
    <property type="evidence" value="ECO:0007669"/>
    <property type="project" value="UniProtKB-KW"/>
</dbReference>
<organism evidence="13 14">
    <name type="scientific">Meristemomyces frigidus</name>
    <dbReference type="NCBI Taxonomy" id="1508187"/>
    <lineage>
        <taxon>Eukaryota</taxon>
        <taxon>Fungi</taxon>
        <taxon>Dikarya</taxon>
        <taxon>Ascomycota</taxon>
        <taxon>Pezizomycotina</taxon>
        <taxon>Dothideomycetes</taxon>
        <taxon>Dothideomycetidae</taxon>
        <taxon>Mycosphaerellales</taxon>
        <taxon>Teratosphaeriaceae</taxon>
        <taxon>Meristemomyces</taxon>
    </lineage>
</organism>
<feature type="compositionally biased region" description="Basic and acidic residues" evidence="11">
    <location>
        <begin position="783"/>
        <end position="797"/>
    </location>
</feature>
<comment type="caution">
    <text evidence="13">The sequence shown here is derived from an EMBL/GenBank/DDBJ whole genome shotgun (WGS) entry which is preliminary data.</text>
</comment>
<gene>
    <name evidence="13" type="ORF">LTR62_003687</name>
</gene>
<dbReference type="GO" id="GO:0005524">
    <property type="term" value="F:ATP binding"/>
    <property type="evidence" value="ECO:0007669"/>
    <property type="project" value="UniProtKB-UniRule"/>
</dbReference>
<keyword evidence="6" id="KW-0418">Kinase</keyword>
<feature type="region of interest" description="Disordered" evidence="11">
    <location>
        <begin position="580"/>
        <end position="605"/>
    </location>
</feature>
<feature type="compositionally biased region" description="Polar residues" evidence="11">
    <location>
        <begin position="772"/>
        <end position="781"/>
    </location>
</feature>
<comment type="catalytic activity">
    <reaction evidence="9">
        <text>L-seryl-[protein] + ATP = O-phospho-L-seryl-[protein] + ADP + H(+)</text>
        <dbReference type="Rhea" id="RHEA:17989"/>
        <dbReference type="Rhea" id="RHEA-COMP:9863"/>
        <dbReference type="Rhea" id="RHEA-COMP:11604"/>
        <dbReference type="ChEBI" id="CHEBI:15378"/>
        <dbReference type="ChEBI" id="CHEBI:29999"/>
        <dbReference type="ChEBI" id="CHEBI:30616"/>
        <dbReference type="ChEBI" id="CHEBI:83421"/>
        <dbReference type="ChEBI" id="CHEBI:456216"/>
        <dbReference type="EC" id="2.7.11.1"/>
    </reaction>
</comment>
<evidence type="ECO:0000256" key="5">
    <source>
        <dbReference type="ARBA" id="ARBA00022741"/>
    </source>
</evidence>
<dbReference type="PANTHER" id="PTHR48012">
    <property type="entry name" value="STERILE20-LIKE KINASE, ISOFORM B-RELATED"/>
    <property type="match status" value="1"/>
</dbReference>
<comment type="catalytic activity">
    <reaction evidence="8">
        <text>L-threonyl-[protein] + ATP = O-phospho-L-threonyl-[protein] + ADP + H(+)</text>
        <dbReference type="Rhea" id="RHEA:46608"/>
        <dbReference type="Rhea" id="RHEA-COMP:11060"/>
        <dbReference type="Rhea" id="RHEA-COMP:11605"/>
        <dbReference type="ChEBI" id="CHEBI:15378"/>
        <dbReference type="ChEBI" id="CHEBI:30013"/>
        <dbReference type="ChEBI" id="CHEBI:30616"/>
        <dbReference type="ChEBI" id="CHEBI:61977"/>
        <dbReference type="ChEBI" id="CHEBI:456216"/>
        <dbReference type="EC" id="2.7.11.1"/>
    </reaction>
</comment>
<feature type="region of interest" description="Disordered" evidence="11">
    <location>
        <begin position="712"/>
        <end position="740"/>
    </location>
</feature>
<dbReference type="PROSITE" id="PS00107">
    <property type="entry name" value="PROTEIN_KINASE_ATP"/>
    <property type="match status" value="1"/>
</dbReference>
<feature type="binding site" evidence="10">
    <location>
        <position position="140"/>
    </location>
    <ligand>
        <name>ATP</name>
        <dbReference type="ChEBI" id="CHEBI:30616"/>
    </ligand>
</feature>
<dbReference type="InterPro" id="IPR000719">
    <property type="entry name" value="Prot_kinase_dom"/>
</dbReference>
<feature type="region of interest" description="Disordered" evidence="11">
    <location>
        <begin position="19"/>
        <end position="45"/>
    </location>
</feature>
<dbReference type="SMART" id="SM00220">
    <property type="entry name" value="S_TKc"/>
    <property type="match status" value="1"/>
</dbReference>
<dbReference type="InterPro" id="IPR008271">
    <property type="entry name" value="Ser/Thr_kinase_AS"/>
</dbReference>
<accession>A0AAN7TIH3</accession>
<dbReference type="InterPro" id="IPR017441">
    <property type="entry name" value="Protein_kinase_ATP_BS"/>
</dbReference>
<feature type="compositionally biased region" description="Basic residues" evidence="11">
    <location>
        <begin position="760"/>
        <end position="770"/>
    </location>
</feature>
<evidence type="ECO:0000256" key="9">
    <source>
        <dbReference type="ARBA" id="ARBA00048679"/>
    </source>
</evidence>
<evidence type="ECO:0000256" key="10">
    <source>
        <dbReference type="PROSITE-ProRule" id="PRU10141"/>
    </source>
</evidence>